<reference evidence="7 8" key="1">
    <citation type="submission" date="2020-02" db="EMBL/GenBank/DDBJ databases">
        <authorList>
            <person name="Rodrigo-Torres L."/>
            <person name="Arahal R. D."/>
            <person name="Lucena T."/>
        </authorList>
    </citation>
    <scope>NUCLEOTIDE SEQUENCE [LARGE SCALE GENOMIC DNA]</scope>
    <source>
        <strain evidence="7 8">CECT 9734</strain>
    </source>
</reference>
<dbReference type="SUPFAM" id="SSF64518">
    <property type="entry name" value="Phase 1 flagellin"/>
    <property type="match status" value="1"/>
</dbReference>
<dbReference type="PANTHER" id="PTHR42792:SF1">
    <property type="entry name" value="FLAGELLAR HOOK-ASSOCIATED PROTEIN 3"/>
    <property type="match status" value="1"/>
</dbReference>
<dbReference type="InterPro" id="IPR001029">
    <property type="entry name" value="Flagellin_N"/>
</dbReference>
<feature type="domain" description="Flagellin N-terminal" evidence="6">
    <location>
        <begin position="3"/>
        <end position="139"/>
    </location>
</feature>
<keyword evidence="7" id="KW-0969">Cilium</keyword>
<evidence type="ECO:0000256" key="1">
    <source>
        <dbReference type="ARBA" id="ARBA00004365"/>
    </source>
</evidence>
<dbReference type="GO" id="GO:0005198">
    <property type="term" value="F:structural molecule activity"/>
    <property type="evidence" value="ECO:0007669"/>
    <property type="project" value="InterPro"/>
</dbReference>
<keyword evidence="5" id="KW-0975">Bacterial flagellum</keyword>
<dbReference type="Proteomes" id="UP000481517">
    <property type="component" value="Unassembled WGS sequence"/>
</dbReference>
<protein>
    <submittedName>
        <fullName evidence="7">Flagellar hook-associated protein 3</fullName>
    </submittedName>
</protein>
<keyword evidence="7" id="KW-0966">Cell projection</keyword>
<comment type="subcellular location">
    <subcellularLocation>
        <location evidence="1">Bacterial flagellum</location>
    </subcellularLocation>
    <subcellularLocation>
        <location evidence="2">Secreted</location>
    </subcellularLocation>
</comment>
<evidence type="ECO:0000256" key="3">
    <source>
        <dbReference type="ARBA" id="ARBA00005709"/>
    </source>
</evidence>
<comment type="similarity">
    <text evidence="3">Belongs to the bacterial flagellin family.</text>
</comment>
<dbReference type="InterPro" id="IPR013384">
    <property type="entry name" value="Flagell_FlgL"/>
</dbReference>
<dbReference type="Pfam" id="PF00669">
    <property type="entry name" value="Flagellin_N"/>
    <property type="match status" value="1"/>
</dbReference>
<dbReference type="AlphaFoldDB" id="A0A6S6WUU2"/>
<organism evidence="7 8">
    <name type="scientific">Pseudidiomarina piscicola</name>
    <dbReference type="NCBI Taxonomy" id="2614830"/>
    <lineage>
        <taxon>Bacteria</taxon>
        <taxon>Pseudomonadati</taxon>
        <taxon>Pseudomonadota</taxon>
        <taxon>Gammaproteobacteria</taxon>
        <taxon>Alteromonadales</taxon>
        <taxon>Idiomarinaceae</taxon>
        <taxon>Pseudidiomarina</taxon>
    </lineage>
</organism>
<dbReference type="PANTHER" id="PTHR42792">
    <property type="entry name" value="FLAGELLIN"/>
    <property type="match status" value="1"/>
</dbReference>
<keyword evidence="7" id="KW-0282">Flagellum</keyword>
<evidence type="ECO:0000259" key="6">
    <source>
        <dbReference type="Pfam" id="PF00669"/>
    </source>
</evidence>
<keyword evidence="8" id="KW-1185">Reference proteome</keyword>
<gene>
    <name evidence="7" type="primary">flgL</name>
    <name evidence="7" type="ORF">PSI9734_01459</name>
</gene>
<accession>A0A6S6WUU2</accession>
<evidence type="ECO:0000313" key="7">
    <source>
        <dbReference type="EMBL" id="CAB0151041.1"/>
    </source>
</evidence>
<dbReference type="RefSeq" id="WP_173920447.1">
    <property type="nucleotide sequence ID" value="NZ_CADCXY010000003.1"/>
</dbReference>
<dbReference type="Gene3D" id="1.20.1330.10">
    <property type="entry name" value="f41 fragment of flagellin, N-terminal domain"/>
    <property type="match status" value="2"/>
</dbReference>
<evidence type="ECO:0000313" key="8">
    <source>
        <dbReference type="Proteomes" id="UP000481517"/>
    </source>
</evidence>
<evidence type="ECO:0000256" key="2">
    <source>
        <dbReference type="ARBA" id="ARBA00004613"/>
    </source>
</evidence>
<proteinExistence type="inferred from homology"/>
<dbReference type="InterPro" id="IPR001492">
    <property type="entry name" value="Flagellin"/>
</dbReference>
<dbReference type="GO" id="GO:0009424">
    <property type="term" value="C:bacterial-type flagellum hook"/>
    <property type="evidence" value="ECO:0007669"/>
    <property type="project" value="InterPro"/>
</dbReference>
<name>A0A6S6WUU2_9GAMM</name>
<dbReference type="GO" id="GO:0071973">
    <property type="term" value="P:bacterial-type flagellum-dependent cell motility"/>
    <property type="evidence" value="ECO:0007669"/>
    <property type="project" value="InterPro"/>
</dbReference>
<dbReference type="GO" id="GO:0005576">
    <property type="term" value="C:extracellular region"/>
    <property type="evidence" value="ECO:0007669"/>
    <property type="project" value="UniProtKB-SubCell"/>
</dbReference>
<sequence length="398" mass="42921">MRISTMSMYNQSVASMNRQQSDFADISQKIASGKRVVSIADDPQAMTKAIDVRQSQALNEQFSAARVGVRNNLSQEESLLNSVTDTYSRAKTLLVQAASDSLSDLDRASVASELKGLYQSLEGLANTRDANGQYLFAGYADDTAPFAKDANGSLNYIGSTDVREQQVDSERRMAVGHSGDEIFAAVHPSASYGFQAAQDNQGSLKVGNLAIIDPNHVNFGQKYDISFETNAGQLQYRVNNGQAQDYASPMTLALDGVEVELTGTPTAGDSLSVGRGADLPTNIFKTMENVIAVLDKPAADDASKAQRANQIRSAMQQFDNGLDNVLTKRAELGARLNELDSLDVISGNQTLANAQTTSDLTDLNYVEASAEYSLRIVGLQAAQQTFASMKDMSLFKFL</sequence>
<evidence type="ECO:0000256" key="5">
    <source>
        <dbReference type="ARBA" id="ARBA00023143"/>
    </source>
</evidence>
<dbReference type="NCBIfam" id="TIGR02550">
    <property type="entry name" value="flagell_flgL"/>
    <property type="match status" value="1"/>
</dbReference>
<keyword evidence="4" id="KW-0964">Secreted</keyword>
<evidence type="ECO:0000256" key="4">
    <source>
        <dbReference type="ARBA" id="ARBA00022525"/>
    </source>
</evidence>
<dbReference type="EMBL" id="CADCXY010000003">
    <property type="protein sequence ID" value="CAB0151041.1"/>
    <property type="molecule type" value="Genomic_DNA"/>
</dbReference>